<accession>A0A8I6SFS9</accession>
<proteinExistence type="predicted"/>
<name>A0A8I6SFS9_CIMLE</name>
<dbReference type="Proteomes" id="UP000494040">
    <property type="component" value="Unassembled WGS sequence"/>
</dbReference>
<organism evidence="1 2">
    <name type="scientific">Cimex lectularius</name>
    <name type="common">Bed bug</name>
    <name type="synonym">Acanthia lectularia</name>
    <dbReference type="NCBI Taxonomy" id="79782"/>
    <lineage>
        <taxon>Eukaryota</taxon>
        <taxon>Metazoa</taxon>
        <taxon>Ecdysozoa</taxon>
        <taxon>Arthropoda</taxon>
        <taxon>Hexapoda</taxon>
        <taxon>Insecta</taxon>
        <taxon>Pterygota</taxon>
        <taxon>Neoptera</taxon>
        <taxon>Paraneoptera</taxon>
        <taxon>Hemiptera</taxon>
        <taxon>Heteroptera</taxon>
        <taxon>Panheteroptera</taxon>
        <taxon>Cimicomorpha</taxon>
        <taxon>Cimicidae</taxon>
        <taxon>Cimex</taxon>
    </lineage>
</organism>
<reference evidence="1" key="1">
    <citation type="submission" date="2022-01" db="UniProtKB">
        <authorList>
            <consortium name="EnsemblMetazoa"/>
        </authorList>
    </citation>
    <scope>IDENTIFICATION</scope>
</reference>
<dbReference type="EnsemblMetazoa" id="XM_024224826.1">
    <property type="protein sequence ID" value="XP_024080594.1"/>
    <property type="gene ID" value="LOC112126206"/>
</dbReference>
<sequence>MMFFFYKHMLNDGDLVTVIRLLEERYSLQEVAKRLTMSVNHCTIGSVHRRFRGTGLHIRKPGQSRPWSADERDDRLIRSGESSARLQWFHGHPSPPFCYPPDLCVQVKDNDHH</sequence>
<dbReference type="KEGG" id="clec:112126206"/>
<dbReference type="AlphaFoldDB" id="A0A8I6SFS9"/>
<dbReference type="GeneID" id="112126206"/>
<evidence type="ECO:0000313" key="2">
    <source>
        <dbReference type="Proteomes" id="UP000494040"/>
    </source>
</evidence>
<evidence type="ECO:0000313" key="1">
    <source>
        <dbReference type="EnsemblMetazoa" id="XP_024080594.1"/>
    </source>
</evidence>
<keyword evidence="2" id="KW-1185">Reference proteome</keyword>
<protein>
    <recommendedName>
        <fullName evidence="3">Transposase</fullName>
    </recommendedName>
</protein>
<evidence type="ECO:0008006" key="3">
    <source>
        <dbReference type="Google" id="ProtNLM"/>
    </source>
</evidence>
<dbReference type="RefSeq" id="XP_024080594.1">
    <property type="nucleotide sequence ID" value="XM_024224826.1"/>
</dbReference>